<dbReference type="STRING" id="58117.SAMN05421833_13591"/>
<protein>
    <submittedName>
        <fullName evidence="1">Uncharacterized protein</fullName>
    </submittedName>
</protein>
<evidence type="ECO:0000313" key="1">
    <source>
        <dbReference type="EMBL" id="SIS18878.1"/>
    </source>
</evidence>
<organism evidence="1 2">
    <name type="scientific">Microbispora rosea</name>
    <dbReference type="NCBI Taxonomy" id="58117"/>
    <lineage>
        <taxon>Bacteria</taxon>
        <taxon>Bacillati</taxon>
        <taxon>Actinomycetota</taxon>
        <taxon>Actinomycetes</taxon>
        <taxon>Streptosporangiales</taxon>
        <taxon>Streptosporangiaceae</taxon>
        <taxon>Microbispora</taxon>
    </lineage>
</organism>
<keyword evidence="2" id="KW-1185">Reference proteome</keyword>
<dbReference type="OrthoDB" id="3686201at2"/>
<sequence>MPDQQAFWIDGRSDRERVRYSGVSHYSERVWENIGEFDGVWGDIAPVAFACAAWRIATPPLTSPGFVRWHRRILSASCDRNTWDGSLTARVTIVSPPPAALTVSRDWWRDRGWRDWPEIFGQFVEPAEQDLAKVPYLRPTLVVDAPVPLDDLPAAPDGPAHDLAETAHRALAVLVRELNDLLAPVVTHLEQNPR</sequence>
<dbReference type="AlphaFoldDB" id="A0A1N7H2G6"/>
<reference evidence="2" key="1">
    <citation type="submission" date="2017-01" db="EMBL/GenBank/DDBJ databases">
        <authorList>
            <person name="Varghese N."/>
            <person name="Submissions S."/>
        </authorList>
    </citation>
    <scope>NUCLEOTIDE SEQUENCE [LARGE SCALE GENOMIC DNA]</scope>
    <source>
        <strain evidence="2">ATCC 12950</strain>
    </source>
</reference>
<dbReference type="EMBL" id="FTNI01000035">
    <property type="protein sequence ID" value="SIS18878.1"/>
    <property type="molecule type" value="Genomic_DNA"/>
</dbReference>
<dbReference type="RefSeq" id="WP_076441668.1">
    <property type="nucleotide sequence ID" value="NZ_FTNI01000035.1"/>
</dbReference>
<name>A0A1N7H2G6_9ACTN</name>
<dbReference type="Proteomes" id="UP000186096">
    <property type="component" value="Unassembled WGS sequence"/>
</dbReference>
<accession>A0A1N7H2G6</accession>
<gene>
    <name evidence="1" type="ORF">SAMN05421833_13591</name>
</gene>
<proteinExistence type="predicted"/>
<evidence type="ECO:0000313" key="2">
    <source>
        <dbReference type="Proteomes" id="UP000186096"/>
    </source>
</evidence>